<dbReference type="PANTHER" id="PTHR22847:SF637">
    <property type="entry name" value="WD REPEAT DOMAIN 5B"/>
    <property type="match status" value="1"/>
</dbReference>
<evidence type="ECO:0000256" key="2">
    <source>
        <dbReference type="ARBA" id="ARBA00022737"/>
    </source>
</evidence>
<gene>
    <name evidence="4" type="ORF">SAMN05444695_1075</name>
</gene>
<dbReference type="Gene3D" id="2.130.10.10">
    <property type="entry name" value="YVTN repeat-like/Quinoprotein amine dehydrogenase"/>
    <property type="match status" value="4"/>
</dbReference>
<dbReference type="SUPFAM" id="SSF52540">
    <property type="entry name" value="P-loop containing nucleoside triphosphate hydrolases"/>
    <property type="match status" value="1"/>
</dbReference>
<dbReference type="InterPro" id="IPR020472">
    <property type="entry name" value="WD40_PAC1"/>
</dbReference>
<evidence type="ECO:0000256" key="1">
    <source>
        <dbReference type="ARBA" id="ARBA00022574"/>
    </source>
</evidence>
<dbReference type="InterPro" id="IPR019775">
    <property type="entry name" value="WD40_repeat_CS"/>
</dbReference>
<dbReference type="PANTHER" id="PTHR22847">
    <property type="entry name" value="WD40 REPEAT PROTEIN"/>
    <property type="match status" value="1"/>
</dbReference>
<dbReference type="InterPro" id="IPR036322">
    <property type="entry name" value="WD40_repeat_dom_sf"/>
</dbReference>
<sequence length="1294" mass="136975">MDRPGESDHPRIQFAARFSLLYDLAGRPVLKRLADRANSTIVVTDSRRTSFVSAQRLSDWRSGRNVPARFDGLAATLRVLVGAARARHPEPPVEGLYSVRNWQQLWEQAGRSDAAGTRGGEAPRPVVSTEPPYRGLAAFTADDSRFFFGRNRATAALLALVLANSDGVALTVLVGASGSGKSSLLHAGLAPALAPDRTAVEMTPGRDPGEGLDAALESAPRGSRVVLIVDQFEELFTQTTDERRRTRFVDRLIELARDRRGGSATVDAVVVAVRADFYEQCLRYPELAERLEYGQMVLGPMTQEEIASAVDGPAELVGVGVEPGLVDVMLRDLGAGTDGNEESAPGRYNAGALPLLGHALLATWQERTGDRLSIAAYKSVGGVRGAVARTAEEVWSKLTAPQQFAARQLLMELVTVAEDGPDTRRRVSRPRLLGACADPAAAAAALQRLTDARLVTGDATGVELTHEAVFEAWPRLAGWLSEDRADAVLRQRIDKDAHEWEAHDRDGSLLYRGLRLESALTWAEGRGERVGSTTAAFIEAGRRQDRSARVRRRVLVAALTVLALVASVAAVTAQVQRLAADDERNAAQFAEVLAQAARTQNSDPSLSAQLSLVARDTRPEDDTAFTMTVATQNSPLASPLSGHDGAVYHTAVGPNGIAASASYDRTIRLWNVDGPRAQVGPPLVGHTSWVTSVAFSPDGALLASGSGDHTVRLWDVRDPEHPRPIGGPLEGHDGAIYMVAFSPDGRTVASAGDDGTVRLWNVEDPEAVVDRSPPLRGHTAAVRSVAFSPDGRTLVSGSDDLTARLWNLSDPAAPEPWGPPLVGHSDTVHSVAFSPDGSLLATGSDDQSVRLWFVDDMRTPVPARESLTGHDAAIWSIGFSPDGSALVSASWDGTARIWSLKDPNRPTVLGQPLAGSSGGLTTAVFTRDGHTVVTGGQDGVVRMWTLSDAVLAGHTLRVATPAVSADGRVMATGSRDGTALVWDVADGHTPVARARVTPPDGLGIEAIAMSADGTLLASASLGTGRIQLWDIDRPDPVPAGPPLEVAARYTHGLAFSPDGSLLATAAGDQSVQLWQLHRHGPPTAVAPPLTGAAGWINAVQFSPDGSVLAAASSDKTVHLWDVSEPSAPRTAGPPLVGHDGAVNTVAFSADGQVLASGSDDQTIRVWEWQEGSRAEAAVLTGHSSTIRSVSFAPDGRMLASGSDDQSVRLWNVDDPEQAHAVGGSVVPDGTVRWRVVYGASPDVLLAAGEGGAVRALDLDVEHSRERVCAATGGILTREIWPQYLTDLRYRSPCA</sequence>
<reference evidence="4 5" key="1">
    <citation type="submission" date="2016-10" db="EMBL/GenBank/DDBJ databases">
        <authorList>
            <person name="de Groot N.N."/>
        </authorList>
    </citation>
    <scope>NUCLEOTIDE SEQUENCE [LARGE SCALE GENOMIC DNA]</scope>
    <source>
        <strain evidence="4 5">DSM 44892</strain>
    </source>
</reference>
<dbReference type="Pfam" id="PF20703">
    <property type="entry name" value="nSTAND1"/>
    <property type="match status" value="1"/>
</dbReference>
<dbReference type="PRINTS" id="PR00320">
    <property type="entry name" value="GPROTEINBRPT"/>
</dbReference>
<dbReference type="Pfam" id="PF00400">
    <property type="entry name" value="WD40"/>
    <property type="match status" value="12"/>
</dbReference>
<dbReference type="CDD" id="cd00200">
    <property type="entry name" value="WD40"/>
    <property type="match status" value="2"/>
</dbReference>
<dbReference type="InterPro" id="IPR027417">
    <property type="entry name" value="P-loop_NTPase"/>
</dbReference>
<dbReference type="InterPro" id="IPR049052">
    <property type="entry name" value="nSTAND1"/>
</dbReference>
<dbReference type="PROSITE" id="PS50082">
    <property type="entry name" value="WD_REPEATS_2"/>
    <property type="match status" value="12"/>
</dbReference>
<accession>A0A1G8K2P7</accession>
<dbReference type="OrthoDB" id="134501at2"/>
<organism evidence="4 5">
    <name type="scientific">Rhodococcus triatomae</name>
    <dbReference type="NCBI Taxonomy" id="300028"/>
    <lineage>
        <taxon>Bacteria</taxon>
        <taxon>Bacillati</taxon>
        <taxon>Actinomycetota</taxon>
        <taxon>Actinomycetes</taxon>
        <taxon>Mycobacteriales</taxon>
        <taxon>Nocardiaceae</taxon>
        <taxon>Rhodococcus</taxon>
    </lineage>
</organism>
<dbReference type="InterPro" id="IPR001680">
    <property type="entry name" value="WD40_rpt"/>
</dbReference>
<keyword evidence="2" id="KW-0677">Repeat</keyword>
<dbReference type="SUPFAM" id="SSF50978">
    <property type="entry name" value="WD40 repeat-like"/>
    <property type="match status" value="1"/>
</dbReference>
<proteinExistence type="predicted"/>
<evidence type="ECO:0000313" key="5">
    <source>
        <dbReference type="Proteomes" id="UP000183263"/>
    </source>
</evidence>
<dbReference type="SUPFAM" id="SSF82171">
    <property type="entry name" value="DPP6 N-terminal domain-like"/>
    <property type="match status" value="1"/>
</dbReference>
<dbReference type="EMBL" id="FNDN01000007">
    <property type="protein sequence ID" value="SDI37746.1"/>
    <property type="molecule type" value="Genomic_DNA"/>
</dbReference>
<evidence type="ECO:0000313" key="4">
    <source>
        <dbReference type="EMBL" id="SDI37746.1"/>
    </source>
</evidence>
<dbReference type="PROSITE" id="PS00678">
    <property type="entry name" value="WD_REPEATS_1"/>
    <property type="match status" value="7"/>
</dbReference>
<dbReference type="InterPro" id="IPR015943">
    <property type="entry name" value="WD40/YVTN_repeat-like_dom_sf"/>
</dbReference>
<feature type="domain" description="Novel STAND NTPase 1" evidence="3">
    <location>
        <begin position="132"/>
        <end position="506"/>
    </location>
</feature>
<keyword evidence="5" id="KW-1185">Reference proteome</keyword>
<dbReference type="Proteomes" id="UP000183263">
    <property type="component" value="Unassembled WGS sequence"/>
</dbReference>
<keyword evidence="1" id="KW-0853">WD repeat</keyword>
<dbReference type="SMART" id="SM00320">
    <property type="entry name" value="WD40"/>
    <property type="match status" value="13"/>
</dbReference>
<protein>
    <submittedName>
        <fullName evidence="4">WD40 repeat</fullName>
    </submittedName>
</protein>
<dbReference type="PROSITE" id="PS50294">
    <property type="entry name" value="WD_REPEATS_REGION"/>
    <property type="match status" value="12"/>
</dbReference>
<name>A0A1G8K2P7_9NOCA</name>
<evidence type="ECO:0000259" key="3">
    <source>
        <dbReference type="Pfam" id="PF20703"/>
    </source>
</evidence>